<accession>T1GY41</accession>
<protein>
    <submittedName>
        <fullName evidence="1">Uncharacterized protein</fullName>
    </submittedName>
</protein>
<dbReference type="PANTHER" id="PTHR21721:SF25">
    <property type="entry name" value="LP18071P"/>
    <property type="match status" value="1"/>
</dbReference>
<reference evidence="1" key="2">
    <citation type="submission" date="2015-06" db="UniProtKB">
        <authorList>
            <consortium name="EnsemblMetazoa"/>
        </authorList>
    </citation>
    <scope>IDENTIFICATION</scope>
</reference>
<dbReference type="Proteomes" id="UP000015102">
    <property type="component" value="Unassembled WGS sequence"/>
</dbReference>
<name>T1GY41_MEGSC</name>
<dbReference type="EMBL" id="CAQQ02119950">
    <property type="status" value="NOT_ANNOTATED_CDS"/>
    <property type="molecule type" value="Genomic_DNA"/>
</dbReference>
<proteinExistence type="predicted"/>
<dbReference type="EMBL" id="CAQQ02119949">
    <property type="status" value="NOT_ANNOTATED_CDS"/>
    <property type="molecule type" value="Genomic_DNA"/>
</dbReference>
<keyword evidence="2" id="KW-1185">Reference proteome</keyword>
<dbReference type="AlphaFoldDB" id="T1GY41"/>
<dbReference type="PANTHER" id="PTHR21721">
    <property type="entry name" value="GH09876P-RELATED"/>
    <property type="match status" value="1"/>
</dbReference>
<organism evidence="1 2">
    <name type="scientific">Megaselia scalaris</name>
    <name type="common">Humpbacked fly</name>
    <name type="synonym">Phora scalaris</name>
    <dbReference type="NCBI Taxonomy" id="36166"/>
    <lineage>
        <taxon>Eukaryota</taxon>
        <taxon>Metazoa</taxon>
        <taxon>Ecdysozoa</taxon>
        <taxon>Arthropoda</taxon>
        <taxon>Hexapoda</taxon>
        <taxon>Insecta</taxon>
        <taxon>Pterygota</taxon>
        <taxon>Neoptera</taxon>
        <taxon>Endopterygota</taxon>
        <taxon>Diptera</taxon>
        <taxon>Brachycera</taxon>
        <taxon>Muscomorpha</taxon>
        <taxon>Platypezoidea</taxon>
        <taxon>Phoridae</taxon>
        <taxon>Megaseliini</taxon>
        <taxon>Megaselia</taxon>
    </lineage>
</organism>
<dbReference type="EnsemblMetazoa" id="MESCA008761-RA">
    <property type="protein sequence ID" value="MESCA008761-PA"/>
    <property type="gene ID" value="MESCA008761"/>
</dbReference>
<dbReference type="HOGENOM" id="CLU_2239680_0_0_1"/>
<reference evidence="2" key="1">
    <citation type="submission" date="2013-02" db="EMBL/GenBank/DDBJ databases">
        <authorList>
            <person name="Hughes D."/>
        </authorList>
    </citation>
    <scope>NUCLEOTIDE SEQUENCE</scope>
    <source>
        <strain>Durham</strain>
        <strain evidence="2">NC isolate 2 -- Noor lab</strain>
    </source>
</reference>
<evidence type="ECO:0000313" key="1">
    <source>
        <dbReference type="EnsemblMetazoa" id="MESCA008761-PA"/>
    </source>
</evidence>
<sequence length="105" mass="11938">MENAACYVRVEDGLTIRGCVENTEQELSKIGCSLDNANKETCEVCDYNFDGCNVKLFPEHRAECLQCDGDFESDCFTNADQKGLPCLLYVPGDRCYIWKTDFDKR</sequence>
<evidence type="ECO:0000313" key="2">
    <source>
        <dbReference type="Proteomes" id="UP000015102"/>
    </source>
</evidence>